<keyword evidence="2" id="KW-0378">Hydrolase</keyword>
<evidence type="ECO:0000313" key="3">
    <source>
        <dbReference type="Proteomes" id="UP000039865"/>
    </source>
</evidence>
<dbReference type="PANTHER" id="PTHR12124:SF47">
    <property type="entry name" value="EXOSOME COMPONENT 10"/>
    <property type="match status" value="1"/>
</dbReference>
<dbReference type="InterPro" id="IPR045092">
    <property type="entry name" value="Rrp6-like"/>
</dbReference>
<dbReference type="GO" id="GO:0071051">
    <property type="term" value="P:poly(A)-dependent snoRNA 3'-end processing"/>
    <property type="evidence" value="ECO:0007669"/>
    <property type="project" value="TreeGrafter"/>
</dbReference>
<dbReference type="Gene3D" id="3.30.420.10">
    <property type="entry name" value="Ribonuclease H-like superfamily/Ribonuclease H"/>
    <property type="match status" value="1"/>
</dbReference>
<accession>A0A078AP16</accession>
<dbReference type="GO" id="GO:0000176">
    <property type="term" value="C:nuclear exosome (RNase complex)"/>
    <property type="evidence" value="ECO:0007669"/>
    <property type="project" value="TreeGrafter"/>
</dbReference>
<gene>
    <name evidence="2" type="primary">Contig13099.g13964</name>
    <name evidence="2" type="ORF">STYLEM_11741</name>
</gene>
<keyword evidence="2" id="KW-0269">Exonuclease</keyword>
<protein>
    <submittedName>
        <fullName evidence="2">3-5 exonuclease family protein</fullName>
    </submittedName>
</protein>
<feature type="domain" description="3'-5' exonuclease" evidence="1">
    <location>
        <begin position="98"/>
        <end position="276"/>
    </location>
</feature>
<dbReference type="AlphaFoldDB" id="A0A078AP16"/>
<dbReference type="GO" id="GO:0071044">
    <property type="term" value="P:histone mRNA catabolic process"/>
    <property type="evidence" value="ECO:0007669"/>
    <property type="project" value="TreeGrafter"/>
</dbReference>
<dbReference type="SMART" id="SM00474">
    <property type="entry name" value="35EXOc"/>
    <property type="match status" value="1"/>
</dbReference>
<dbReference type="GO" id="GO:0071039">
    <property type="term" value="P:nuclear polyadenylation-dependent CUT catabolic process"/>
    <property type="evidence" value="ECO:0007669"/>
    <property type="project" value="TreeGrafter"/>
</dbReference>
<proteinExistence type="predicted"/>
<dbReference type="Proteomes" id="UP000039865">
    <property type="component" value="Unassembled WGS sequence"/>
</dbReference>
<dbReference type="Pfam" id="PF01612">
    <property type="entry name" value="DNA_pol_A_exo1"/>
    <property type="match status" value="1"/>
</dbReference>
<dbReference type="GO" id="GO:0000467">
    <property type="term" value="P:exonucleolytic trimming to generate mature 3'-end of 5.8S rRNA from tricistronic rRNA transcript (SSU-rRNA, 5.8S rRNA, LSU-rRNA)"/>
    <property type="evidence" value="ECO:0007669"/>
    <property type="project" value="InterPro"/>
</dbReference>
<dbReference type="OMA" id="RYYQTPK"/>
<evidence type="ECO:0000313" key="2">
    <source>
        <dbReference type="EMBL" id="CDW82708.1"/>
    </source>
</evidence>
<dbReference type="EMBL" id="CCKQ01011170">
    <property type="protein sequence ID" value="CDW82708.1"/>
    <property type="molecule type" value="Genomic_DNA"/>
</dbReference>
<sequence length="756" mass="89748">MLYIVFPSILIILLFIYRLQKRRVSKEIQSQIRSDKVNRLSSQLHFPAKQNEHSIKIQQIKYNIENACVVNYNTNKDQEFNYKITEKVPFKEFNARLYQYIDSADKLQEILQNLYRYNVLGIDLENHHLNSYNGFLCLIQITTPNYETYLIDCLKLREDVKTYLGAIFESSNTLKVFHGCVNSDIAWLQRDFGFATVNVFDTQEAYKKLFKGQRVSLLHLWQTYCKDRVKITKDQKNQFQQADWSARPLTKEMLDYAAHDSHYLIYIALRLQQNFENQNKLQELDEVCKEVNEKTVNAKYALRQDQFKPDETYKVQFRKIVDGFDPNNEEFLKIEFIFKGIYNLRENIAEQVDKNPDELCDISTLYLLSTKKPLSYIETRKVLDEAGKQTNSIFRQVIENFCIEIQQRLDDFPKNMDAMIQHYKSQPNQGLNSQQERLRLKEERKKKIIKHYSCKKVVYENCKMFSPDGELLSNCDFKKAQWYIERELADQISSDPFTIKLRFEPNGRGQPKPLEELYDDNFYVTDRENKCVNCGSEKDYSRFHVIPTLYRQSFPDELKSHRSHDVVLLCFTCHEKASREQDNLKKQLAEKYNIPLNDHNPNKLINLHIQQINRVASTLKKASFRLPDEKRATLQKNLIELFLEKKEQLLPLIPDDLKGVIETEEINNEFIMFCYNLPPTRLSNKDKQNPHGKILVDKILGEDRMSDFIKLWRTHFIKTMEPKFLPWGWSVDHTIERSFGVFSKFARKEDEQENHK</sequence>
<dbReference type="PANTHER" id="PTHR12124">
    <property type="entry name" value="POLYMYOSITIS/SCLERODERMA AUTOANTIGEN-RELATED"/>
    <property type="match status" value="1"/>
</dbReference>
<dbReference type="InterPro" id="IPR012337">
    <property type="entry name" value="RNaseH-like_sf"/>
</dbReference>
<dbReference type="InterPro" id="IPR036397">
    <property type="entry name" value="RNaseH_sf"/>
</dbReference>
<evidence type="ECO:0000259" key="1">
    <source>
        <dbReference type="SMART" id="SM00474"/>
    </source>
</evidence>
<dbReference type="InParanoid" id="A0A078AP16"/>
<dbReference type="GO" id="GO:0071038">
    <property type="term" value="P:TRAMP-dependent tRNA surveillance pathway"/>
    <property type="evidence" value="ECO:0007669"/>
    <property type="project" value="TreeGrafter"/>
</dbReference>
<organism evidence="2 3">
    <name type="scientific">Stylonychia lemnae</name>
    <name type="common">Ciliate</name>
    <dbReference type="NCBI Taxonomy" id="5949"/>
    <lineage>
        <taxon>Eukaryota</taxon>
        <taxon>Sar</taxon>
        <taxon>Alveolata</taxon>
        <taxon>Ciliophora</taxon>
        <taxon>Intramacronucleata</taxon>
        <taxon>Spirotrichea</taxon>
        <taxon>Stichotrichia</taxon>
        <taxon>Sporadotrichida</taxon>
        <taxon>Oxytrichidae</taxon>
        <taxon>Stylonychinae</taxon>
        <taxon>Stylonychia</taxon>
    </lineage>
</organism>
<dbReference type="GO" id="GO:0000175">
    <property type="term" value="F:3'-5'-RNA exonuclease activity"/>
    <property type="evidence" value="ECO:0007669"/>
    <property type="project" value="InterPro"/>
</dbReference>
<dbReference type="SUPFAM" id="SSF53098">
    <property type="entry name" value="Ribonuclease H-like"/>
    <property type="match status" value="1"/>
</dbReference>
<dbReference type="GO" id="GO:0071037">
    <property type="term" value="P:nuclear polyadenylation-dependent snRNA catabolic process"/>
    <property type="evidence" value="ECO:0007669"/>
    <property type="project" value="TreeGrafter"/>
</dbReference>
<dbReference type="GO" id="GO:0071040">
    <property type="term" value="P:nuclear polyadenylation-dependent antisense transcript catabolic process"/>
    <property type="evidence" value="ECO:0007669"/>
    <property type="project" value="TreeGrafter"/>
</dbReference>
<keyword evidence="3" id="KW-1185">Reference proteome</keyword>
<dbReference type="GO" id="GO:0071035">
    <property type="term" value="P:nuclear polyadenylation-dependent rRNA catabolic process"/>
    <property type="evidence" value="ECO:0007669"/>
    <property type="project" value="TreeGrafter"/>
</dbReference>
<dbReference type="GO" id="GO:0003727">
    <property type="term" value="F:single-stranded RNA binding"/>
    <property type="evidence" value="ECO:0007669"/>
    <property type="project" value="TreeGrafter"/>
</dbReference>
<reference evidence="2 3" key="1">
    <citation type="submission" date="2014-06" db="EMBL/GenBank/DDBJ databases">
        <authorList>
            <person name="Swart Estienne"/>
        </authorList>
    </citation>
    <scope>NUCLEOTIDE SEQUENCE [LARGE SCALE GENOMIC DNA]</scope>
    <source>
        <strain evidence="2 3">130c</strain>
    </source>
</reference>
<dbReference type="InterPro" id="IPR002562">
    <property type="entry name" value="3'-5'_exonuclease_dom"/>
</dbReference>
<keyword evidence="2" id="KW-0540">Nuclease</keyword>
<name>A0A078AP16_STYLE</name>
<dbReference type="OrthoDB" id="431948at2759"/>
<dbReference type="GO" id="GO:0005730">
    <property type="term" value="C:nucleolus"/>
    <property type="evidence" value="ECO:0007669"/>
    <property type="project" value="TreeGrafter"/>
</dbReference>
<dbReference type="GO" id="GO:0071036">
    <property type="term" value="P:nuclear polyadenylation-dependent snoRNA catabolic process"/>
    <property type="evidence" value="ECO:0007669"/>
    <property type="project" value="TreeGrafter"/>
</dbReference>